<dbReference type="OrthoDB" id="7826001at2"/>
<feature type="domain" description="Glycosyl transferase family 1" evidence="2">
    <location>
        <begin position="224"/>
        <end position="384"/>
    </location>
</feature>
<dbReference type="GO" id="GO:0016757">
    <property type="term" value="F:glycosyltransferase activity"/>
    <property type="evidence" value="ECO:0007669"/>
    <property type="project" value="InterPro"/>
</dbReference>
<keyword evidence="4" id="KW-1185">Reference proteome</keyword>
<reference evidence="3 4" key="1">
    <citation type="submission" date="2018-02" db="EMBL/GenBank/DDBJ databases">
        <authorList>
            <person name="Cohen D.B."/>
            <person name="Kent A.D."/>
        </authorList>
    </citation>
    <scope>NUCLEOTIDE SEQUENCE [LARGE SCALE GENOMIC DNA]</scope>
    <source>
        <strain evidence="3 4">CCAP 1448/3</strain>
    </source>
</reference>
<dbReference type="AlphaFoldDB" id="A0A2T1C758"/>
<accession>A0A2T1C758</accession>
<evidence type="ECO:0000256" key="1">
    <source>
        <dbReference type="ARBA" id="ARBA00022679"/>
    </source>
</evidence>
<comment type="caution">
    <text evidence="3">The sequence shown here is derived from an EMBL/GenBank/DDBJ whole genome shotgun (WGS) entry which is preliminary data.</text>
</comment>
<reference evidence="3 4" key="2">
    <citation type="submission" date="2018-03" db="EMBL/GenBank/DDBJ databases">
        <title>The ancient ancestry and fast evolution of plastids.</title>
        <authorList>
            <person name="Moore K.R."/>
            <person name="Magnabosco C."/>
            <person name="Momper L."/>
            <person name="Gold D.A."/>
            <person name="Bosak T."/>
            <person name="Fournier G.P."/>
        </authorList>
    </citation>
    <scope>NUCLEOTIDE SEQUENCE [LARGE SCALE GENOMIC DNA]</scope>
    <source>
        <strain evidence="3 4">CCAP 1448/3</strain>
    </source>
</reference>
<dbReference type="RefSeq" id="WP_106287648.1">
    <property type="nucleotide sequence ID" value="NZ_CAWNTC010000216.1"/>
</dbReference>
<dbReference type="PANTHER" id="PTHR46401:SF2">
    <property type="entry name" value="GLYCOSYLTRANSFERASE WBBK-RELATED"/>
    <property type="match status" value="1"/>
</dbReference>
<dbReference type="PANTHER" id="PTHR46401">
    <property type="entry name" value="GLYCOSYLTRANSFERASE WBBK-RELATED"/>
    <property type="match status" value="1"/>
</dbReference>
<evidence type="ECO:0000259" key="2">
    <source>
        <dbReference type="Pfam" id="PF00534"/>
    </source>
</evidence>
<keyword evidence="1 3" id="KW-0808">Transferase</keyword>
<protein>
    <submittedName>
        <fullName evidence="3">Glycosyl transferase family 1</fullName>
    </submittedName>
</protein>
<dbReference type="SUPFAM" id="SSF53756">
    <property type="entry name" value="UDP-Glycosyltransferase/glycogen phosphorylase"/>
    <property type="match status" value="1"/>
</dbReference>
<name>A0A2T1C758_9CYAN</name>
<dbReference type="Pfam" id="PF00534">
    <property type="entry name" value="Glycos_transf_1"/>
    <property type="match status" value="1"/>
</dbReference>
<dbReference type="Proteomes" id="UP000238762">
    <property type="component" value="Unassembled WGS sequence"/>
</dbReference>
<organism evidence="3 4">
    <name type="scientific">Merismopedia glauca CCAP 1448/3</name>
    <dbReference type="NCBI Taxonomy" id="1296344"/>
    <lineage>
        <taxon>Bacteria</taxon>
        <taxon>Bacillati</taxon>
        <taxon>Cyanobacteriota</taxon>
        <taxon>Cyanophyceae</taxon>
        <taxon>Synechococcales</taxon>
        <taxon>Merismopediaceae</taxon>
        <taxon>Merismopedia</taxon>
    </lineage>
</organism>
<dbReference type="EMBL" id="PVWJ01000018">
    <property type="protein sequence ID" value="PSB04089.1"/>
    <property type="molecule type" value="Genomic_DNA"/>
</dbReference>
<evidence type="ECO:0000313" key="3">
    <source>
        <dbReference type="EMBL" id="PSB04089.1"/>
    </source>
</evidence>
<proteinExistence type="predicted"/>
<sequence>MLESLKVNKSSNKQHIMLFDLATGGHHLSYIQYIIRYCFDQEFVGKLDIVVSPKFLEEHSDIVKLVSNHHQKNVEFLAITEAEYSAIISYNHSISRVFKEWSLSGKYAQKLEVQHCLFMYLDSLQLPMALRAKFPCPFSGIYFRPTLHYKDFNKYTPSAQEQIKQWQKKTLLYFAMQNPQLKILFCLDPFAIPEINKLTHQTKIIYLPDPVEIHDVNQFQIKDLKMRLKIDSQREVLLFFGRLGRRKGIYQLIEAVKLLSIDICERICLLLAGSIPASEKLMIEMLLKEVSESSPIQIVVCDRFIPDEEVHIYFQMADAVLAPYQRHIGMSGILLLAAAAQKPVLSSNYGLMGQLVLNNKLGITVDSTSPHALAKEITKLLDGNYKKVCDISQMESFAQQHSWKQFVGTLISNLC</sequence>
<gene>
    <name evidence="3" type="ORF">C7B64_05495</name>
</gene>
<dbReference type="Gene3D" id="3.40.50.2000">
    <property type="entry name" value="Glycogen Phosphorylase B"/>
    <property type="match status" value="1"/>
</dbReference>
<dbReference type="CDD" id="cd03801">
    <property type="entry name" value="GT4_PimA-like"/>
    <property type="match status" value="1"/>
</dbReference>
<dbReference type="InterPro" id="IPR001296">
    <property type="entry name" value="Glyco_trans_1"/>
</dbReference>
<evidence type="ECO:0000313" key="4">
    <source>
        <dbReference type="Proteomes" id="UP000238762"/>
    </source>
</evidence>